<accession>A0A936ZMF2</accession>
<keyword evidence="1" id="KW-0472">Membrane</keyword>
<dbReference type="EMBL" id="JAERQJ010000001">
    <property type="protein sequence ID" value="MBL0681962.1"/>
    <property type="molecule type" value="Genomic_DNA"/>
</dbReference>
<proteinExistence type="predicted"/>
<dbReference type="Proteomes" id="UP000651057">
    <property type="component" value="Unassembled WGS sequence"/>
</dbReference>
<dbReference type="RefSeq" id="WP_201915960.1">
    <property type="nucleotide sequence ID" value="NZ_BAABAX010000001.1"/>
</dbReference>
<sequence length="121" mass="13883">MKTEYIILKEAALNNNCPECYSTNGMILSFKQKKQKSKLLIKTKGNVIESINCNTCENQIFPGQWTQDIERVYEYHKKTITSLPSSIRFTGLFYLLFLLLLIVVAAGYLYLNHPDLLGLDT</sequence>
<name>A0A936ZMF2_9FLAO</name>
<dbReference type="AlphaFoldDB" id="A0A936ZMF2"/>
<evidence type="ECO:0000313" key="3">
    <source>
        <dbReference type="Proteomes" id="UP000651057"/>
    </source>
</evidence>
<reference evidence="2" key="1">
    <citation type="submission" date="2021-01" db="EMBL/GenBank/DDBJ databases">
        <authorList>
            <person name="Zhong Y.L."/>
        </authorList>
    </citation>
    <scope>NUCLEOTIDE SEQUENCE</scope>
    <source>
        <strain evidence="2">KCTC 23302</strain>
    </source>
</reference>
<protein>
    <submittedName>
        <fullName evidence="2">Uncharacterized protein</fullName>
    </submittedName>
</protein>
<keyword evidence="1" id="KW-0812">Transmembrane</keyword>
<evidence type="ECO:0000313" key="2">
    <source>
        <dbReference type="EMBL" id="MBL0681962.1"/>
    </source>
</evidence>
<feature type="transmembrane region" description="Helical" evidence="1">
    <location>
        <begin position="92"/>
        <end position="111"/>
    </location>
</feature>
<gene>
    <name evidence="2" type="ORF">JJQ60_00395</name>
</gene>
<keyword evidence="3" id="KW-1185">Reference proteome</keyword>
<organism evidence="2 3">
    <name type="scientific">Aquimarina mytili</name>
    <dbReference type="NCBI Taxonomy" id="874423"/>
    <lineage>
        <taxon>Bacteria</taxon>
        <taxon>Pseudomonadati</taxon>
        <taxon>Bacteroidota</taxon>
        <taxon>Flavobacteriia</taxon>
        <taxon>Flavobacteriales</taxon>
        <taxon>Flavobacteriaceae</taxon>
        <taxon>Aquimarina</taxon>
    </lineage>
</organism>
<keyword evidence="1" id="KW-1133">Transmembrane helix</keyword>
<comment type="caution">
    <text evidence="2">The sequence shown here is derived from an EMBL/GenBank/DDBJ whole genome shotgun (WGS) entry which is preliminary data.</text>
</comment>
<evidence type="ECO:0000256" key="1">
    <source>
        <dbReference type="SAM" id="Phobius"/>
    </source>
</evidence>